<dbReference type="EMBL" id="BIFT01000001">
    <property type="protein sequence ID" value="GCE27790.1"/>
    <property type="molecule type" value="Genomic_DNA"/>
</dbReference>
<evidence type="ECO:0000256" key="8">
    <source>
        <dbReference type="HAMAP-Rule" id="MF_01937"/>
    </source>
</evidence>
<dbReference type="AlphaFoldDB" id="A0A402B908"/>
<dbReference type="GO" id="GO:0042371">
    <property type="term" value="P:vitamin K biosynthetic process"/>
    <property type="evidence" value="ECO:0007669"/>
    <property type="project" value="TreeGrafter"/>
</dbReference>
<evidence type="ECO:0000256" key="9">
    <source>
        <dbReference type="NCBIfam" id="TIGR00751"/>
    </source>
</evidence>
<evidence type="ECO:0000256" key="3">
    <source>
        <dbReference type="ARBA" id="ARBA00022475"/>
    </source>
</evidence>
<gene>
    <name evidence="8 10" type="primary">menA</name>
    <name evidence="10" type="ORF">KDA_32740</name>
</gene>
<evidence type="ECO:0000256" key="7">
    <source>
        <dbReference type="ARBA" id="ARBA00023136"/>
    </source>
</evidence>
<keyword evidence="11" id="KW-1185">Reference proteome</keyword>
<dbReference type="Pfam" id="PF01040">
    <property type="entry name" value="UbiA"/>
    <property type="match status" value="1"/>
</dbReference>
<dbReference type="GO" id="GO:0009234">
    <property type="term" value="P:menaquinone biosynthetic process"/>
    <property type="evidence" value="ECO:0007669"/>
    <property type="project" value="UniProtKB-UniRule"/>
</dbReference>
<dbReference type="HAMAP" id="MF_01937">
    <property type="entry name" value="MenA_1"/>
    <property type="match status" value="1"/>
</dbReference>
<dbReference type="Gene3D" id="1.10.357.140">
    <property type="entry name" value="UbiA prenyltransferase"/>
    <property type="match status" value="1"/>
</dbReference>
<comment type="similarity">
    <text evidence="8">Belongs to the MenA family. Type 1 subfamily.</text>
</comment>
<dbReference type="PANTHER" id="PTHR13929:SF0">
    <property type="entry name" value="UBIA PRENYLTRANSFERASE DOMAIN-CONTAINING PROTEIN 1"/>
    <property type="match status" value="1"/>
</dbReference>
<evidence type="ECO:0000256" key="5">
    <source>
        <dbReference type="ARBA" id="ARBA00022692"/>
    </source>
</evidence>
<feature type="transmembrane region" description="Helical" evidence="8">
    <location>
        <begin position="51"/>
        <end position="71"/>
    </location>
</feature>
<comment type="pathway">
    <text evidence="8">Quinol/quinone metabolism; menaquinone biosynthesis; menaquinol from 1,4-dihydroxy-2-naphthoate: step 1/2.</text>
</comment>
<dbReference type="OrthoDB" id="9767568at2"/>
<feature type="transmembrane region" description="Helical" evidence="8">
    <location>
        <begin position="180"/>
        <end position="199"/>
    </location>
</feature>
<dbReference type="InterPro" id="IPR004657">
    <property type="entry name" value="MenA"/>
</dbReference>
<protein>
    <recommendedName>
        <fullName evidence="8 9">1,4-dihydroxy-2-naphthoate octaprenyltransferase</fullName>
        <shortName evidence="8">DHNA-octaprenyltransferase</shortName>
        <ecNumber evidence="8 9">2.5.1.74</ecNumber>
    </recommendedName>
</protein>
<keyword evidence="6 8" id="KW-1133">Transmembrane helix</keyword>
<dbReference type="CDD" id="cd13962">
    <property type="entry name" value="PT_UbiA_UBIAD1"/>
    <property type="match status" value="1"/>
</dbReference>
<evidence type="ECO:0000256" key="4">
    <source>
        <dbReference type="ARBA" id="ARBA00022679"/>
    </source>
</evidence>
<feature type="transmembrane region" description="Helical" evidence="8">
    <location>
        <begin position="288"/>
        <end position="309"/>
    </location>
</feature>
<evidence type="ECO:0000256" key="1">
    <source>
        <dbReference type="ARBA" id="ARBA00004141"/>
    </source>
</evidence>
<dbReference type="InterPro" id="IPR044878">
    <property type="entry name" value="UbiA_sf"/>
</dbReference>
<feature type="transmembrane region" description="Helical" evidence="8">
    <location>
        <begin position="129"/>
        <end position="145"/>
    </location>
</feature>
<keyword evidence="4 8" id="KW-0808">Transferase</keyword>
<dbReference type="EC" id="2.5.1.74" evidence="8 9"/>
<evidence type="ECO:0000256" key="6">
    <source>
        <dbReference type="ARBA" id="ARBA00022989"/>
    </source>
</evidence>
<comment type="subcellular location">
    <subcellularLocation>
        <location evidence="8">Cell membrane</location>
        <topology evidence="8">Multi-pass membrane protein</topology>
    </subcellularLocation>
    <subcellularLocation>
        <location evidence="1">Membrane</location>
        <topology evidence="1">Multi-pass membrane protein</topology>
    </subcellularLocation>
</comment>
<dbReference type="UniPathway" id="UPA00079">
    <property type="reaction ID" value="UER00168"/>
</dbReference>
<sequence>MRDAHTIAGEKARPVAWQTWVKTSRPFTLTAAVSPVLVGTALAGYEGTFHLWTFLATLFSCLFLQIGTNYFNEYFDHRYGLDHAGSLGAMTVIFKQEMTAGQVLGGGIFCFVIAALLGIVLIFVVGPEIILFGVAGILIAYFYSAKPFKFSSRGLGDIMVFLAMGVLMTWGSYYVQIQQWSWSAFAASVPVGFLVTSILNMNNVRDYQDDLAVNKKTLPVRFGLKFGQRFHAALLVGSYLATTIFVLVHLLPWTALLVWLTFPLAFINVRSVLYATERLAFIKGIKKTSQLHLIFGVVFAASILLATLIR</sequence>
<dbReference type="GO" id="GO:0005886">
    <property type="term" value="C:plasma membrane"/>
    <property type="evidence" value="ECO:0007669"/>
    <property type="project" value="UniProtKB-SubCell"/>
</dbReference>
<dbReference type="PIRSF" id="PIRSF005355">
    <property type="entry name" value="UBIAD1"/>
    <property type="match status" value="1"/>
</dbReference>
<feature type="transmembrane region" description="Helical" evidence="8">
    <location>
        <begin position="157"/>
        <end position="174"/>
    </location>
</feature>
<dbReference type="RefSeq" id="WP_126628078.1">
    <property type="nucleotide sequence ID" value="NZ_BIFT01000001.1"/>
</dbReference>
<comment type="function">
    <text evidence="8">Conversion of 1,4-dihydroxy-2-naphthoate (DHNA) to demethylmenaquinone (DMK).</text>
</comment>
<feature type="transmembrane region" description="Helical" evidence="8">
    <location>
        <begin position="103"/>
        <end position="123"/>
    </location>
</feature>
<accession>A0A402B908</accession>
<keyword evidence="5 8" id="KW-0812">Transmembrane</keyword>
<proteinExistence type="inferred from homology"/>
<evidence type="ECO:0000313" key="11">
    <source>
        <dbReference type="Proteomes" id="UP000287171"/>
    </source>
</evidence>
<comment type="caution">
    <text evidence="10">The sequence shown here is derived from an EMBL/GenBank/DDBJ whole genome shotgun (WGS) entry which is preliminary data.</text>
</comment>
<feature type="transmembrane region" description="Helical" evidence="8">
    <location>
        <begin position="27"/>
        <end position="45"/>
    </location>
</feature>
<feature type="transmembrane region" description="Helical" evidence="8">
    <location>
        <begin position="230"/>
        <end position="250"/>
    </location>
</feature>
<organism evidence="10 11">
    <name type="scientific">Dictyobacter alpinus</name>
    <dbReference type="NCBI Taxonomy" id="2014873"/>
    <lineage>
        <taxon>Bacteria</taxon>
        <taxon>Bacillati</taxon>
        <taxon>Chloroflexota</taxon>
        <taxon>Ktedonobacteria</taxon>
        <taxon>Ktedonobacterales</taxon>
        <taxon>Dictyobacteraceae</taxon>
        <taxon>Dictyobacter</taxon>
    </lineage>
</organism>
<dbReference type="PANTHER" id="PTHR13929">
    <property type="entry name" value="1,4-DIHYDROXY-2-NAPHTHOATE OCTAPRENYLTRANSFERASE"/>
    <property type="match status" value="1"/>
</dbReference>
<dbReference type="InterPro" id="IPR000537">
    <property type="entry name" value="UbiA_prenyltransferase"/>
</dbReference>
<dbReference type="Proteomes" id="UP000287171">
    <property type="component" value="Unassembled WGS sequence"/>
</dbReference>
<dbReference type="InterPro" id="IPR026046">
    <property type="entry name" value="UBIAD1"/>
</dbReference>
<reference evidence="11" key="1">
    <citation type="submission" date="2018-12" db="EMBL/GenBank/DDBJ databases">
        <title>Tengunoibacter tsumagoiensis gen. nov., sp. nov., Dictyobacter kobayashii sp. nov., D. alpinus sp. nov., and D. joshuensis sp. nov. and description of Dictyobacteraceae fam. nov. within the order Ktedonobacterales isolated from Tengu-no-mugimeshi.</title>
        <authorList>
            <person name="Wang C.M."/>
            <person name="Zheng Y."/>
            <person name="Sakai Y."/>
            <person name="Toyoda A."/>
            <person name="Minakuchi Y."/>
            <person name="Abe K."/>
            <person name="Yokota A."/>
            <person name="Yabe S."/>
        </authorList>
    </citation>
    <scope>NUCLEOTIDE SEQUENCE [LARGE SCALE GENOMIC DNA]</scope>
    <source>
        <strain evidence="11">Uno16</strain>
    </source>
</reference>
<keyword evidence="7 8" id="KW-0472">Membrane</keyword>
<feature type="transmembrane region" description="Helical" evidence="8">
    <location>
        <begin position="256"/>
        <end position="276"/>
    </location>
</feature>
<comment type="catalytic activity">
    <reaction evidence="8">
        <text>an all-trans-polyprenyl diphosphate + 1,4-dihydroxy-2-naphthoate + H(+) = a 2-demethylmenaquinol + CO2 + diphosphate</text>
        <dbReference type="Rhea" id="RHEA:26478"/>
        <dbReference type="Rhea" id="RHEA-COMP:9563"/>
        <dbReference type="Rhea" id="RHEA-COMP:9564"/>
        <dbReference type="ChEBI" id="CHEBI:11173"/>
        <dbReference type="ChEBI" id="CHEBI:15378"/>
        <dbReference type="ChEBI" id="CHEBI:16526"/>
        <dbReference type="ChEBI" id="CHEBI:33019"/>
        <dbReference type="ChEBI" id="CHEBI:55437"/>
        <dbReference type="ChEBI" id="CHEBI:58914"/>
        <dbReference type="EC" id="2.5.1.74"/>
    </reaction>
</comment>
<dbReference type="NCBIfam" id="TIGR00751">
    <property type="entry name" value="menA"/>
    <property type="match status" value="1"/>
</dbReference>
<keyword evidence="2 8" id="KW-0474">Menaquinone biosynthesis</keyword>
<evidence type="ECO:0000256" key="2">
    <source>
        <dbReference type="ARBA" id="ARBA00022428"/>
    </source>
</evidence>
<keyword evidence="3 8" id="KW-1003">Cell membrane</keyword>
<dbReference type="GO" id="GO:0046428">
    <property type="term" value="F:1,4-dihydroxy-2-naphthoate polyprenyltransferase activity"/>
    <property type="evidence" value="ECO:0007669"/>
    <property type="project" value="UniProtKB-UniRule"/>
</dbReference>
<evidence type="ECO:0000313" key="10">
    <source>
        <dbReference type="EMBL" id="GCE27790.1"/>
    </source>
</evidence>
<name>A0A402B908_9CHLR</name>